<keyword evidence="2" id="KW-1185">Reference proteome</keyword>
<organism evidence="1 2">
    <name type="scientific">Pararhizobium capsulatum DSM 1112</name>
    <dbReference type="NCBI Taxonomy" id="1121113"/>
    <lineage>
        <taxon>Bacteria</taxon>
        <taxon>Pseudomonadati</taxon>
        <taxon>Pseudomonadota</taxon>
        <taxon>Alphaproteobacteria</taxon>
        <taxon>Hyphomicrobiales</taxon>
        <taxon>Rhizobiaceae</taxon>
        <taxon>Rhizobium/Agrobacterium group</taxon>
        <taxon>Pararhizobium</taxon>
    </lineage>
</organism>
<name>A0ABU0C0A3_9HYPH</name>
<comment type="caution">
    <text evidence="1">The sequence shown here is derived from an EMBL/GenBank/DDBJ whole genome shotgun (WGS) entry which is preliminary data.</text>
</comment>
<sequence>MAETKVSPVRISRDRFGIGLFGFQSVPCGAVKFGQIDACARKAWIEINCLTEAI</sequence>
<evidence type="ECO:0000313" key="2">
    <source>
        <dbReference type="Proteomes" id="UP001230207"/>
    </source>
</evidence>
<gene>
    <name evidence="1" type="ORF">QO002_005834</name>
</gene>
<dbReference type="Proteomes" id="UP001230207">
    <property type="component" value="Unassembled WGS sequence"/>
</dbReference>
<proteinExistence type="predicted"/>
<accession>A0ABU0C0A3</accession>
<dbReference type="EMBL" id="JAUSVF010000004">
    <property type="protein sequence ID" value="MDQ0323627.1"/>
    <property type="molecule type" value="Genomic_DNA"/>
</dbReference>
<reference evidence="1 2" key="1">
    <citation type="submission" date="2023-07" db="EMBL/GenBank/DDBJ databases">
        <title>Genomic Encyclopedia of Type Strains, Phase IV (KMG-IV): sequencing the most valuable type-strain genomes for metagenomic binning, comparative biology and taxonomic classification.</title>
        <authorList>
            <person name="Goeker M."/>
        </authorList>
    </citation>
    <scope>NUCLEOTIDE SEQUENCE [LARGE SCALE GENOMIC DNA]</scope>
    <source>
        <strain evidence="1 2">DSM 1112</strain>
    </source>
</reference>
<protein>
    <submittedName>
        <fullName evidence="1">Uncharacterized protein</fullName>
    </submittedName>
</protein>
<evidence type="ECO:0000313" key="1">
    <source>
        <dbReference type="EMBL" id="MDQ0323627.1"/>
    </source>
</evidence>